<evidence type="ECO:0000313" key="2">
    <source>
        <dbReference type="EMBL" id="MBE4855525.1"/>
    </source>
</evidence>
<feature type="transmembrane region" description="Helical" evidence="1">
    <location>
        <begin position="51"/>
        <end position="71"/>
    </location>
</feature>
<dbReference type="EMBL" id="JADBRO010000016">
    <property type="protein sequence ID" value="MBE4855525.1"/>
    <property type="molecule type" value="Genomic_DNA"/>
</dbReference>
<dbReference type="Proteomes" id="UP001296720">
    <property type="component" value="Unassembled WGS sequence"/>
</dbReference>
<name>A0ABR9Q9N8_9ENTR</name>
<evidence type="ECO:0000313" key="3">
    <source>
        <dbReference type="Proteomes" id="UP001296720"/>
    </source>
</evidence>
<accession>A0ABR9Q9N8</accession>
<keyword evidence="1" id="KW-0812">Transmembrane</keyword>
<protein>
    <recommendedName>
        <fullName evidence="4">Type VI secretion protein</fullName>
    </recommendedName>
</protein>
<sequence>MPVDLKQIPKEEPLPVPPDKTRWLVVIVLCVIAGAVLVLSFWPAGLSTHSAWFWFCTLIMPFLTGLSGFIIRRRSYENERDRVLWWNHLHREQYEERILLGRQAVGVLGMSYITPVASNKLAAALLQGGNARQTQYSPDLQSVLTTASLSPPLKTFSKTGYRSRLESKLTSVIWQLHTELAQFTGKLSVRLHHDGTLEHEQIIMAWQAVFPSSYSVSDVSASTENDGLLWIDEWLDQQDETLFLCVEINLFLQARDQQTESVSALLLASSAWLERQHVKPQMWIHRPVVLKDADESVADVACWGDITPGLPWYFWRTQVKSDALATVLQAMDKSGHISARKGEQVLDDSLGMPGAAVGNITLICACEHAVASGLAQWLLVGDKTTQMAVVRPA</sequence>
<feature type="transmembrane region" description="Helical" evidence="1">
    <location>
        <begin position="21"/>
        <end position="45"/>
    </location>
</feature>
<evidence type="ECO:0008006" key="4">
    <source>
        <dbReference type="Google" id="ProtNLM"/>
    </source>
</evidence>
<evidence type="ECO:0000256" key="1">
    <source>
        <dbReference type="SAM" id="Phobius"/>
    </source>
</evidence>
<dbReference type="RefSeq" id="WP_193354712.1">
    <property type="nucleotide sequence ID" value="NZ_JADBRO010000016.1"/>
</dbReference>
<keyword evidence="1" id="KW-0472">Membrane</keyword>
<reference evidence="2 3" key="1">
    <citation type="submission" date="2020-10" db="EMBL/GenBank/DDBJ databases">
        <title>High risk of septic shock deaths with Enterobacter bugandensis among Enterobacter cloacae complex isolates that physiologically colonize newborns in neonatal intensive care unit bis.</title>
        <authorList>
            <person name="Girlich D."/>
            <person name="Ouzani S."/>
            <person name="Emeraud C."/>
            <person name="Bonnin R.A."/>
            <person name="Gauthier L."/>
            <person name="Le Sache N."/>
            <person name="Mokhtari M."/>
            <person name="Langlois I."/>
            <person name="Begasse C."/>
            <person name="Arangia N."/>
            <person name="Fournier S."/>
            <person name="Fortineau N."/>
            <person name="Naas T."/>
            <person name="Dortet L."/>
        </authorList>
    </citation>
    <scope>NUCLEOTIDE SEQUENCE [LARGE SCALE GENOMIC DNA]</scope>
    <source>
        <strain evidence="2 3">P40RS</strain>
    </source>
</reference>
<keyword evidence="3" id="KW-1185">Reference proteome</keyword>
<proteinExistence type="predicted"/>
<gene>
    <name evidence="2" type="ORF">IM311_15785</name>
</gene>
<keyword evidence="1" id="KW-1133">Transmembrane helix</keyword>
<comment type="caution">
    <text evidence="2">The sequence shown here is derived from an EMBL/GenBank/DDBJ whole genome shotgun (WGS) entry which is preliminary data.</text>
</comment>
<organism evidence="2 3">
    <name type="scientific">Enterobacter pasteurii</name>
    <dbReference type="NCBI Taxonomy" id="3029761"/>
    <lineage>
        <taxon>Bacteria</taxon>
        <taxon>Pseudomonadati</taxon>
        <taxon>Pseudomonadota</taxon>
        <taxon>Gammaproteobacteria</taxon>
        <taxon>Enterobacterales</taxon>
        <taxon>Enterobacteriaceae</taxon>
        <taxon>Enterobacter</taxon>
        <taxon>Enterobacter cloacae complex</taxon>
    </lineage>
</organism>